<dbReference type="InterPro" id="IPR002035">
    <property type="entry name" value="VWF_A"/>
</dbReference>
<protein>
    <submittedName>
        <fullName evidence="3">Magnesium-chelatase 38 kDa subunit</fullName>
        <ecNumber evidence="3">6.6.1.1</ecNumber>
    </submittedName>
</protein>
<dbReference type="EMBL" id="JXYS01000025">
    <property type="protein sequence ID" value="KJF18094.1"/>
    <property type="molecule type" value="Genomic_DNA"/>
</dbReference>
<dbReference type="InterPro" id="IPR041628">
    <property type="entry name" value="ChlI/MoxR_AAA_lid"/>
</dbReference>
<dbReference type="EC" id="6.6.1.1" evidence="3"/>
<evidence type="ECO:0000313" key="3">
    <source>
        <dbReference type="EMBL" id="KJF18094.1"/>
    </source>
</evidence>
<dbReference type="SMART" id="SM00382">
    <property type="entry name" value="AAA"/>
    <property type="match status" value="1"/>
</dbReference>
<dbReference type="STRING" id="1280514.AXFE_09950"/>
<organism evidence="3 4">
    <name type="scientific">Acidithrix ferrooxidans</name>
    <dbReference type="NCBI Taxonomy" id="1280514"/>
    <lineage>
        <taxon>Bacteria</taxon>
        <taxon>Bacillati</taxon>
        <taxon>Actinomycetota</taxon>
        <taxon>Acidimicrobiia</taxon>
        <taxon>Acidimicrobiales</taxon>
        <taxon>Acidimicrobiaceae</taxon>
        <taxon>Acidithrix</taxon>
    </lineage>
</organism>
<dbReference type="OrthoDB" id="9775079at2"/>
<dbReference type="CDD" id="cd00009">
    <property type="entry name" value="AAA"/>
    <property type="match status" value="1"/>
</dbReference>
<dbReference type="InterPro" id="IPR003593">
    <property type="entry name" value="AAA+_ATPase"/>
</dbReference>
<dbReference type="SUPFAM" id="SSF52540">
    <property type="entry name" value="P-loop containing nucleoside triphosphate hydrolases"/>
    <property type="match status" value="1"/>
</dbReference>
<feature type="region of interest" description="Disordered" evidence="1">
    <location>
        <begin position="391"/>
        <end position="417"/>
    </location>
</feature>
<proteinExistence type="predicted"/>
<dbReference type="InterPro" id="IPR027417">
    <property type="entry name" value="P-loop_NTPase"/>
</dbReference>
<dbReference type="InterPro" id="IPR052989">
    <property type="entry name" value="Mg-chelatase_DI-like"/>
</dbReference>
<feature type="compositionally biased region" description="Low complexity" evidence="1">
    <location>
        <begin position="302"/>
        <end position="312"/>
    </location>
</feature>
<dbReference type="Gene3D" id="1.10.8.80">
    <property type="entry name" value="Magnesium chelatase subunit I, C-Terminal domain"/>
    <property type="match status" value="1"/>
</dbReference>
<comment type="caution">
    <text evidence="3">The sequence shown here is derived from an EMBL/GenBank/DDBJ whole genome shotgun (WGS) entry which is preliminary data.</text>
</comment>
<gene>
    <name evidence="3" type="primary">bchI2</name>
    <name evidence="3" type="ORF">AXFE_09950</name>
</gene>
<dbReference type="Pfam" id="PF07728">
    <property type="entry name" value="AAA_5"/>
    <property type="match status" value="1"/>
</dbReference>
<evidence type="ECO:0000259" key="2">
    <source>
        <dbReference type="PROSITE" id="PS50234"/>
    </source>
</evidence>
<accession>A0A0D8HJN2</accession>
<feature type="region of interest" description="Disordered" evidence="1">
    <location>
        <begin position="289"/>
        <end position="379"/>
    </location>
</feature>
<keyword evidence="3" id="KW-0436">Ligase</keyword>
<dbReference type="Pfam" id="PF17863">
    <property type="entry name" value="AAA_lid_2"/>
    <property type="match status" value="1"/>
</dbReference>
<dbReference type="GO" id="GO:0016851">
    <property type="term" value="F:magnesium chelatase activity"/>
    <property type="evidence" value="ECO:0007669"/>
    <property type="project" value="UniProtKB-EC"/>
</dbReference>
<dbReference type="SUPFAM" id="SSF53300">
    <property type="entry name" value="vWA-like"/>
    <property type="match status" value="1"/>
</dbReference>
<dbReference type="RefSeq" id="WP_052604751.1">
    <property type="nucleotide sequence ID" value="NZ_JXYS01000025.1"/>
</dbReference>
<dbReference type="SMART" id="SM00327">
    <property type="entry name" value="VWA"/>
    <property type="match status" value="1"/>
</dbReference>
<dbReference type="AlphaFoldDB" id="A0A0D8HJN2"/>
<dbReference type="InterPro" id="IPR011704">
    <property type="entry name" value="ATPase_dyneun-rel_AAA"/>
</dbReference>
<dbReference type="Pfam" id="PF00092">
    <property type="entry name" value="VWA"/>
    <property type="match status" value="1"/>
</dbReference>
<sequence>MSKIFPFSAVVGNEDLKLALIIAAIDPAIGGVLVEGDKGTAKSTLARSLSELIDLNSPFVELPLGATEDRLKGSIDLARLLGDKEVVISQGLIGKANRGILYVDEVNLLGDHLVDLVLDAAATGINRVERDNVSVVEESRFVLIGSMNREEGWLRPQLLDRFGLYVRAQPLVDPSERIDAVRRRLDFDRDPERFCLAYLESQLELREAIQRAKFSAQKGDLGLAASFDEGSWEEFGKIISHFGAPSLRGDLVLIRSSAAYAAWCNEEVVKPYHLKRVAPMVFGHRSDATLATENDRQEGDGNRSSSKGRSNSQAEGAKSMDERNSREDPKPKIKGETQDRVSQGSSKAPGQDLNADMPTKTDENDSMDDTPSPMSEVGSSYNALGEARAKNLAKTETETEGGPSRNDPSAFGDNRGRGSYNVADFDLSKASARPLLFDKSRPFGARNSDFVDPSRRPNPLAPSQSRGVAVASVALSTYDSNKIAYTASVVANIVRISMSNSEQSDLSSDDLRSTLFLENQARLVIVVLDTSSSMGLDRRVTLAREILSGVLEKSYQRRDKVALVAFARESASTILKATRSIELVERRLGQLRSGGTSPLHLGIQEGIKLCKSTSNGGLNPLLIVLSDHRPTSVQGDARVLAMAAAESIAFEKIEAVFVDLEMDHPKIGLCRELAQLAKASYIDFTGQ</sequence>
<name>A0A0D8HJN2_9ACTN</name>
<reference evidence="3 4" key="1">
    <citation type="submission" date="2015-01" db="EMBL/GenBank/DDBJ databases">
        <title>Draft genome of the acidophilic iron oxidizer Acidithrix ferrooxidans strain Py-F3.</title>
        <authorList>
            <person name="Poehlein A."/>
            <person name="Eisen S."/>
            <person name="Schloemann M."/>
            <person name="Johnson B.D."/>
            <person name="Daniel R."/>
            <person name="Muehling M."/>
        </authorList>
    </citation>
    <scope>NUCLEOTIDE SEQUENCE [LARGE SCALE GENOMIC DNA]</scope>
    <source>
        <strain evidence="3 4">Py-F3</strain>
    </source>
</reference>
<dbReference type="PANTHER" id="PTHR35023:SF1">
    <property type="entry name" value="MG-PROTOPORPHYRIN IX CHELATASE"/>
    <property type="match status" value="1"/>
</dbReference>
<dbReference type="Proteomes" id="UP000032360">
    <property type="component" value="Unassembled WGS sequence"/>
</dbReference>
<evidence type="ECO:0000256" key="1">
    <source>
        <dbReference type="SAM" id="MobiDB-lite"/>
    </source>
</evidence>
<dbReference type="GO" id="GO:0005524">
    <property type="term" value="F:ATP binding"/>
    <property type="evidence" value="ECO:0007669"/>
    <property type="project" value="InterPro"/>
</dbReference>
<dbReference type="InterPro" id="IPR036465">
    <property type="entry name" value="vWFA_dom_sf"/>
</dbReference>
<evidence type="ECO:0000313" key="4">
    <source>
        <dbReference type="Proteomes" id="UP000032360"/>
    </source>
</evidence>
<dbReference type="PROSITE" id="PS50234">
    <property type="entry name" value="VWFA"/>
    <property type="match status" value="1"/>
</dbReference>
<dbReference type="Gene3D" id="3.40.50.410">
    <property type="entry name" value="von Willebrand factor, type A domain"/>
    <property type="match status" value="1"/>
</dbReference>
<feature type="domain" description="VWFA" evidence="2">
    <location>
        <begin position="523"/>
        <end position="677"/>
    </location>
</feature>
<dbReference type="GO" id="GO:0016887">
    <property type="term" value="F:ATP hydrolysis activity"/>
    <property type="evidence" value="ECO:0007669"/>
    <property type="project" value="InterPro"/>
</dbReference>
<feature type="compositionally biased region" description="Basic and acidic residues" evidence="1">
    <location>
        <begin position="318"/>
        <end position="339"/>
    </location>
</feature>
<dbReference type="PANTHER" id="PTHR35023">
    <property type="entry name" value="CHELATASE-RELATED"/>
    <property type="match status" value="1"/>
</dbReference>
<keyword evidence="4" id="KW-1185">Reference proteome</keyword>
<dbReference type="Gene3D" id="3.40.50.300">
    <property type="entry name" value="P-loop containing nucleotide triphosphate hydrolases"/>
    <property type="match status" value="1"/>
</dbReference>